<keyword evidence="1" id="KW-0812">Transmembrane</keyword>
<comment type="caution">
    <text evidence="3">The sequence shown here is derived from an EMBL/GenBank/DDBJ whole genome shotgun (WGS) entry which is preliminary data.</text>
</comment>
<gene>
    <name evidence="3" type="ORF">GCM10023143_25260</name>
</gene>
<dbReference type="InterPro" id="IPR058916">
    <property type="entry name" value="PH_40"/>
</dbReference>
<evidence type="ECO:0000259" key="2">
    <source>
        <dbReference type="Pfam" id="PF26566"/>
    </source>
</evidence>
<feature type="domain" description="PH" evidence="2">
    <location>
        <begin position="4"/>
        <end position="143"/>
    </location>
</feature>
<dbReference type="EMBL" id="BAABFN010000006">
    <property type="protein sequence ID" value="GAA4314422.1"/>
    <property type="molecule type" value="Genomic_DNA"/>
</dbReference>
<sequence>MGTRQIIMILKQNLTNHIIVFGFIWSAALMVGLGWYYFRFDTDYIFVMGIFYFIFILPAIYLHIEYYLENRGEEIEIRPNAMTIRRKGVERTFQINELDKIILYKSANLDKFSIPLSAMEYYRYLRIITKGGEQIIVTCLMTRNLEEVIRLFDGVKFERKKSFFCTLKWK</sequence>
<evidence type="ECO:0000256" key="1">
    <source>
        <dbReference type="SAM" id="Phobius"/>
    </source>
</evidence>
<keyword evidence="1" id="KW-1133">Transmembrane helix</keyword>
<feature type="transmembrane region" description="Helical" evidence="1">
    <location>
        <begin position="44"/>
        <end position="64"/>
    </location>
</feature>
<protein>
    <recommendedName>
        <fullName evidence="2">PH domain-containing protein</fullName>
    </recommendedName>
</protein>
<dbReference type="Pfam" id="PF26566">
    <property type="entry name" value="PH_40"/>
    <property type="match status" value="1"/>
</dbReference>
<evidence type="ECO:0000313" key="4">
    <source>
        <dbReference type="Proteomes" id="UP001501207"/>
    </source>
</evidence>
<keyword evidence="1" id="KW-0472">Membrane</keyword>
<accession>A0ABP8FZS1</accession>
<organism evidence="3 4">
    <name type="scientific">Compostibacter hankyongensis</name>
    <dbReference type="NCBI Taxonomy" id="1007089"/>
    <lineage>
        <taxon>Bacteria</taxon>
        <taxon>Pseudomonadati</taxon>
        <taxon>Bacteroidota</taxon>
        <taxon>Chitinophagia</taxon>
        <taxon>Chitinophagales</taxon>
        <taxon>Chitinophagaceae</taxon>
        <taxon>Compostibacter</taxon>
    </lineage>
</organism>
<evidence type="ECO:0000313" key="3">
    <source>
        <dbReference type="EMBL" id="GAA4314422.1"/>
    </source>
</evidence>
<keyword evidence="4" id="KW-1185">Reference proteome</keyword>
<feature type="transmembrane region" description="Helical" evidence="1">
    <location>
        <begin position="18"/>
        <end position="38"/>
    </location>
</feature>
<name>A0ABP8FZS1_9BACT</name>
<proteinExistence type="predicted"/>
<reference evidence="4" key="1">
    <citation type="journal article" date="2019" name="Int. J. Syst. Evol. Microbiol.">
        <title>The Global Catalogue of Microorganisms (GCM) 10K type strain sequencing project: providing services to taxonomists for standard genome sequencing and annotation.</title>
        <authorList>
            <consortium name="The Broad Institute Genomics Platform"/>
            <consortium name="The Broad Institute Genome Sequencing Center for Infectious Disease"/>
            <person name="Wu L."/>
            <person name="Ma J."/>
        </authorList>
    </citation>
    <scope>NUCLEOTIDE SEQUENCE [LARGE SCALE GENOMIC DNA]</scope>
    <source>
        <strain evidence="4">JCM 17664</strain>
    </source>
</reference>
<dbReference type="Proteomes" id="UP001501207">
    <property type="component" value="Unassembled WGS sequence"/>
</dbReference>